<feature type="chain" id="PRO_5017304587" description="Chemokine interleukin-8-like domain-containing protein" evidence="2">
    <location>
        <begin position="26"/>
        <end position="124"/>
    </location>
</feature>
<dbReference type="SMART" id="SM00199">
    <property type="entry name" value="SCY"/>
    <property type="match status" value="1"/>
</dbReference>
<dbReference type="Proteomes" id="UP000261520">
    <property type="component" value="Unplaced"/>
</dbReference>
<keyword evidence="2" id="KW-0732">Signal</keyword>
<dbReference type="GO" id="GO:0008009">
    <property type="term" value="F:chemokine activity"/>
    <property type="evidence" value="ECO:0007669"/>
    <property type="project" value="InterPro"/>
</dbReference>
<dbReference type="Gene3D" id="2.40.50.40">
    <property type="match status" value="1"/>
</dbReference>
<dbReference type="SUPFAM" id="SSF54117">
    <property type="entry name" value="Interleukin 8-like chemokines"/>
    <property type="match status" value="1"/>
</dbReference>
<reference evidence="4" key="2">
    <citation type="submission" date="2025-09" db="UniProtKB">
        <authorList>
            <consortium name="Ensembl"/>
        </authorList>
    </citation>
    <scope>IDENTIFICATION</scope>
</reference>
<evidence type="ECO:0000259" key="3">
    <source>
        <dbReference type="SMART" id="SM00199"/>
    </source>
</evidence>
<sequence>MGHSLAPAVLLCLITWIASLHITSGYSSKCCIKNKNVIVRLDNIVGYKVQPQGFCPIMSVAFLTKQNKWICWDPEEPYAQRAMQKVDQLRHTQQQREVTVPPTAKEMTVVATNMTNTTIRPAMV</sequence>
<dbReference type="CDD" id="cd00169">
    <property type="entry name" value="Chemokine"/>
    <property type="match status" value="1"/>
</dbReference>
<evidence type="ECO:0000256" key="2">
    <source>
        <dbReference type="SAM" id="SignalP"/>
    </source>
</evidence>
<dbReference type="InterPro" id="IPR036048">
    <property type="entry name" value="Interleukin_8-like_sf"/>
</dbReference>
<dbReference type="AlphaFoldDB" id="A0A3B3ZGX4"/>
<dbReference type="Pfam" id="PF00048">
    <property type="entry name" value="IL8"/>
    <property type="match status" value="1"/>
</dbReference>
<dbReference type="GO" id="GO:0006955">
    <property type="term" value="P:immune response"/>
    <property type="evidence" value="ECO:0007669"/>
    <property type="project" value="InterPro"/>
</dbReference>
<keyword evidence="1" id="KW-0202">Cytokine</keyword>
<proteinExistence type="predicted"/>
<evidence type="ECO:0000313" key="4">
    <source>
        <dbReference type="Ensembl" id="ENSPMGP00000003819.1"/>
    </source>
</evidence>
<name>A0A3B3ZGX4_9GOBI</name>
<dbReference type="GO" id="GO:0005615">
    <property type="term" value="C:extracellular space"/>
    <property type="evidence" value="ECO:0007669"/>
    <property type="project" value="UniProtKB-KW"/>
</dbReference>
<protein>
    <recommendedName>
        <fullName evidence="3">Chemokine interleukin-8-like domain-containing protein</fullName>
    </recommendedName>
</protein>
<organism evidence="4 5">
    <name type="scientific">Periophthalmus magnuspinnatus</name>
    <dbReference type="NCBI Taxonomy" id="409849"/>
    <lineage>
        <taxon>Eukaryota</taxon>
        <taxon>Metazoa</taxon>
        <taxon>Chordata</taxon>
        <taxon>Craniata</taxon>
        <taxon>Vertebrata</taxon>
        <taxon>Euteleostomi</taxon>
        <taxon>Actinopterygii</taxon>
        <taxon>Neopterygii</taxon>
        <taxon>Teleostei</taxon>
        <taxon>Neoteleostei</taxon>
        <taxon>Acanthomorphata</taxon>
        <taxon>Gobiaria</taxon>
        <taxon>Gobiiformes</taxon>
        <taxon>Gobioidei</taxon>
        <taxon>Gobiidae</taxon>
        <taxon>Oxudercinae</taxon>
        <taxon>Periophthalmus</taxon>
    </lineage>
</organism>
<feature type="domain" description="Chemokine interleukin-8-like" evidence="3">
    <location>
        <begin position="27"/>
        <end position="86"/>
    </location>
</feature>
<dbReference type="Ensembl" id="ENSPMGT00000004063.1">
    <property type="protein sequence ID" value="ENSPMGP00000003819.1"/>
    <property type="gene ID" value="ENSPMGG00000003275.1"/>
</dbReference>
<dbReference type="PANTHER" id="PTHR12015:SF177">
    <property type="entry name" value="CHEMOKINE INTERLEUKIN-8-LIKE DOMAIN-CONTAINING PROTEIN"/>
    <property type="match status" value="1"/>
</dbReference>
<reference evidence="4" key="1">
    <citation type="submission" date="2025-08" db="UniProtKB">
        <authorList>
            <consortium name="Ensembl"/>
        </authorList>
    </citation>
    <scope>IDENTIFICATION</scope>
</reference>
<dbReference type="InterPro" id="IPR001811">
    <property type="entry name" value="Chemokine_IL8-like_dom"/>
</dbReference>
<dbReference type="PANTHER" id="PTHR12015">
    <property type="entry name" value="SMALL INDUCIBLE CYTOKINE A"/>
    <property type="match status" value="1"/>
</dbReference>
<dbReference type="InterPro" id="IPR039809">
    <property type="entry name" value="Chemokine_b/g/d"/>
</dbReference>
<evidence type="ECO:0000313" key="5">
    <source>
        <dbReference type="Proteomes" id="UP000261520"/>
    </source>
</evidence>
<accession>A0A3B3ZGX4</accession>
<keyword evidence="5" id="KW-1185">Reference proteome</keyword>
<evidence type="ECO:0000256" key="1">
    <source>
        <dbReference type="ARBA" id="ARBA00022514"/>
    </source>
</evidence>
<feature type="signal peptide" evidence="2">
    <location>
        <begin position="1"/>
        <end position="25"/>
    </location>
</feature>